<keyword evidence="1" id="KW-0812">Transmembrane</keyword>
<comment type="caution">
    <text evidence="2">The sequence shown here is derived from an EMBL/GenBank/DDBJ whole genome shotgun (WGS) entry which is preliminary data.</text>
</comment>
<accession>A0A370GCL7</accession>
<evidence type="ECO:0000313" key="2">
    <source>
        <dbReference type="EMBL" id="RDI41538.1"/>
    </source>
</evidence>
<feature type="transmembrane region" description="Helical" evidence="1">
    <location>
        <begin position="7"/>
        <end position="27"/>
    </location>
</feature>
<proteinExistence type="predicted"/>
<organism evidence="2 3">
    <name type="scientific">Nocardia mexicana</name>
    <dbReference type="NCBI Taxonomy" id="279262"/>
    <lineage>
        <taxon>Bacteria</taxon>
        <taxon>Bacillati</taxon>
        <taxon>Actinomycetota</taxon>
        <taxon>Actinomycetes</taxon>
        <taxon>Mycobacteriales</taxon>
        <taxon>Nocardiaceae</taxon>
        <taxon>Nocardia</taxon>
    </lineage>
</organism>
<dbReference type="RefSeq" id="WP_068032739.1">
    <property type="nucleotide sequence ID" value="NZ_QQAZ01000032.1"/>
</dbReference>
<name>A0A370GCL7_9NOCA</name>
<keyword evidence="1" id="KW-0472">Membrane</keyword>
<keyword evidence="1" id="KW-1133">Transmembrane helix</keyword>
<evidence type="ECO:0000313" key="3">
    <source>
        <dbReference type="Proteomes" id="UP000255355"/>
    </source>
</evidence>
<protein>
    <submittedName>
        <fullName evidence="2">Uncharacterized protein</fullName>
    </submittedName>
</protein>
<dbReference type="OrthoDB" id="5196985at2"/>
<dbReference type="AlphaFoldDB" id="A0A370GCL7"/>
<dbReference type="STRING" id="1210089.GCA_001613165_08004"/>
<keyword evidence="3" id="KW-1185">Reference proteome</keyword>
<sequence>MLFDIRTIVGTLIGCYGVILVVTGLVSNSEADLARSGGWNTNLWAGIAMVIVALAFFAWVVLRPVKELVHKTEVDTTPESPE</sequence>
<evidence type="ECO:0000256" key="1">
    <source>
        <dbReference type="SAM" id="Phobius"/>
    </source>
</evidence>
<gene>
    <name evidence="2" type="ORF">DFR68_1328</name>
</gene>
<dbReference type="Proteomes" id="UP000255355">
    <property type="component" value="Unassembled WGS sequence"/>
</dbReference>
<reference evidence="2 3" key="1">
    <citation type="submission" date="2018-07" db="EMBL/GenBank/DDBJ databases">
        <title>Genomic Encyclopedia of Type Strains, Phase IV (KMG-IV): sequencing the most valuable type-strain genomes for metagenomic binning, comparative biology and taxonomic classification.</title>
        <authorList>
            <person name="Goeker M."/>
        </authorList>
    </citation>
    <scope>NUCLEOTIDE SEQUENCE [LARGE SCALE GENOMIC DNA]</scope>
    <source>
        <strain evidence="2 3">DSM 44952</strain>
    </source>
</reference>
<dbReference type="EMBL" id="QQAZ01000032">
    <property type="protein sequence ID" value="RDI41538.1"/>
    <property type="molecule type" value="Genomic_DNA"/>
</dbReference>
<feature type="transmembrane region" description="Helical" evidence="1">
    <location>
        <begin position="43"/>
        <end position="62"/>
    </location>
</feature>